<gene>
    <name evidence="1" type="ORF">NCAV_0182</name>
</gene>
<dbReference type="InterPro" id="IPR036412">
    <property type="entry name" value="HAD-like_sf"/>
</dbReference>
<keyword evidence="1" id="KW-0378">Hydrolase</keyword>
<dbReference type="KEGG" id="ncv:NCAV_0182"/>
<dbReference type="PANTHER" id="PTHR43434">
    <property type="entry name" value="PHOSPHOGLYCOLATE PHOSPHATASE"/>
    <property type="match status" value="1"/>
</dbReference>
<evidence type="ECO:0000313" key="2">
    <source>
        <dbReference type="Proteomes" id="UP000236248"/>
    </source>
</evidence>
<accession>A0A2K5AP16</accession>
<dbReference type="CDD" id="cd01427">
    <property type="entry name" value="HAD_like"/>
    <property type="match status" value="1"/>
</dbReference>
<dbReference type="Pfam" id="PF00702">
    <property type="entry name" value="Hydrolase"/>
    <property type="match status" value="1"/>
</dbReference>
<dbReference type="Gene3D" id="3.40.50.1000">
    <property type="entry name" value="HAD superfamily/HAD-like"/>
    <property type="match status" value="1"/>
</dbReference>
<dbReference type="GO" id="GO:0006281">
    <property type="term" value="P:DNA repair"/>
    <property type="evidence" value="ECO:0007669"/>
    <property type="project" value="TreeGrafter"/>
</dbReference>
<keyword evidence="2" id="KW-1185">Reference proteome</keyword>
<proteinExistence type="predicted"/>
<dbReference type="AlphaFoldDB" id="A0A2K5AP16"/>
<sequence length="349" mass="38971">MVDMQHRLGMKYRDIMDGIAIKNNIDQSSLNADSIVLDCDGTLVRINRSYNACIVETAGRILSSMLGDEWKDFVDEQMILAFRMSGGFNNDVDTTFACILAALAYNDDSNHADVDNARIFAHEIARHADSRGVESVEEYLASIGKAHVVKAAREYTGYPGLVGSSMLATLFDELFYGKELFIAMHGIEPRFNHGRGFIEYDEVVVSKDCLSMLNERFDGKVAIVSGRSRIAAEYALRDLLGYFNLKASVFIEDEDKYVKRNGLRMNVVKPNPYALLKSMKVMNVNNAIVVGDSAEDLIMARSASNDHGYRTYFVGVYGTSIDAEKQKQMFINMGSDAIIENVNLLLRLL</sequence>
<dbReference type="PANTHER" id="PTHR43434:SF1">
    <property type="entry name" value="PHOSPHOGLYCOLATE PHOSPHATASE"/>
    <property type="match status" value="1"/>
</dbReference>
<dbReference type="InterPro" id="IPR050155">
    <property type="entry name" value="HAD-like_hydrolase_sf"/>
</dbReference>
<dbReference type="EMBL" id="LT981265">
    <property type="protein sequence ID" value="SPC33382.1"/>
    <property type="molecule type" value="Genomic_DNA"/>
</dbReference>
<evidence type="ECO:0000313" key="1">
    <source>
        <dbReference type="EMBL" id="SPC33382.1"/>
    </source>
</evidence>
<dbReference type="InterPro" id="IPR023214">
    <property type="entry name" value="HAD_sf"/>
</dbReference>
<reference evidence="2" key="1">
    <citation type="submission" date="2018-01" db="EMBL/GenBank/DDBJ databases">
        <authorList>
            <person name="Kerou L M."/>
        </authorList>
    </citation>
    <scope>NUCLEOTIDE SEQUENCE [LARGE SCALE GENOMIC DNA]</scope>
    <source>
        <strain evidence="2">SCU2</strain>
    </source>
</reference>
<organism evidence="1 2">
    <name type="scientific">Candidatus Nitrosocaldus cavascurensis</name>
    <dbReference type="NCBI Taxonomy" id="2058097"/>
    <lineage>
        <taxon>Archaea</taxon>
        <taxon>Nitrososphaerota</taxon>
        <taxon>Nitrososphaeria</taxon>
        <taxon>Candidatus Nitrosocaldales</taxon>
        <taxon>Candidatus Nitrosocaldaceae</taxon>
        <taxon>Candidatus Nitrosocaldus</taxon>
    </lineage>
</organism>
<protein>
    <submittedName>
        <fullName evidence="1">Putative haloacid dehalogenase domain protein hydrolase</fullName>
    </submittedName>
</protein>
<dbReference type="Proteomes" id="UP000236248">
    <property type="component" value="Chromosome NCAV"/>
</dbReference>
<name>A0A2K5AP16_9ARCH</name>
<dbReference type="SUPFAM" id="SSF56784">
    <property type="entry name" value="HAD-like"/>
    <property type="match status" value="1"/>
</dbReference>
<dbReference type="GO" id="GO:0008967">
    <property type="term" value="F:phosphoglycolate phosphatase activity"/>
    <property type="evidence" value="ECO:0007669"/>
    <property type="project" value="TreeGrafter"/>
</dbReference>